<organism evidence="3 4">
    <name type="scientific">Posidoniimonas polymericola</name>
    <dbReference type="NCBI Taxonomy" id="2528002"/>
    <lineage>
        <taxon>Bacteria</taxon>
        <taxon>Pseudomonadati</taxon>
        <taxon>Planctomycetota</taxon>
        <taxon>Planctomycetia</taxon>
        <taxon>Pirellulales</taxon>
        <taxon>Lacipirellulaceae</taxon>
        <taxon>Posidoniimonas</taxon>
    </lineage>
</organism>
<evidence type="ECO:0000256" key="2">
    <source>
        <dbReference type="SAM" id="Phobius"/>
    </source>
</evidence>
<gene>
    <name evidence="3" type="ORF">Pla123a_08650</name>
</gene>
<feature type="transmembrane region" description="Helical" evidence="2">
    <location>
        <begin position="57"/>
        <end position="81"/>
    </location>
</feature>
<dbReference type="RefSeq" id="WP_197527664.1">
    <property type="nucleotide sequence ID" value="NZ_SJPO01000002.1"/>
</dbReference>
<proteinExistence type="predicted"/>
<dbReference type="InterPro" id="IPR018750">
    <property type="entry name" value="DUF2306_membrane"/>
</dbReference>
<reference evidence="3 4" key="1">
    <citation type="submission" date="2019-02" db="EMBL/GenBank/DDBJ databases">
        <title>Deep-cultivation of Planctomycetes and their phenomic and genomic characterization uncovers novel biology.</title>
        <authorList>
            <person name="Wiegand S."/>
            <person name="Jogler M."/>
            <person name="Boedeker C."/>
            <person name="Pinto D."/>
            <person name="Vollmers J."/>
            <person name="Rivas-Marin E."/>
            <person name="Kohn T."/>
            <person name="Peeters S.H."/>
            <person name="Heuer A."/>
            <person name="Rast P."/>
            <person name="Oberbeckmann S."/>
            <person name="Bunk B."/>
            <person name="Jeske O."/>
            <person name="Meyerdierks A."/>
            <person name="Storesund J.E."/>
            <person name="Kallscheuer N."/>
            <person name="Luecker S."/>
            <person name="Lage O.M."/>
            <person name="Pohl T."/>
            <person name="Merkel B.J."/>
            <person name="Hornburger P."/>
            <person name="Mueller R.-W."/>
            <person name="Bruemmer F."/>
            <person name="Labrenz M."/>
            <person name="Spormann A.M."/>
            <person name="Op Den Camp H."/>
            <person name="Overmann J."/>
            <person name="Amann R."/>
            <person name="Jetten M.S.M."/>
            <person name="Mascher T."/>
            <person name="Medema M.H."/>
            <person name="Devos D.P."/>
            <person name="Kaster A.-K."/>
            <person name="Ovreas L."/>
            <person name="Rohde M."/>
            <person name="Galperin M.Y."/>
            <person name="Jogler C."/>
        </authorList>
    </citation>
    <scope>NUCLEOTIDE SEQUENCE [LARGE SCALE GENOMIC DNA]</scope>
    <source>
        <strain evidence="3 4">Pla123a</strain>
    </source>
</reference>
<accession>A0A5C5YTE0</accession>
<evidence type="ECO:0000313" key="4">
    <source>
        <dbReference type="Proteomes" id="UP000318478"/>
    </source>
</evidence>
<keyword evidence="2" id="KW-0472">Membrane</keyword>
<comment type="caution">
    <text evidence="3">The sequence shown here is derived from an EMBL/GenBank/DDBJ whole genome shotgun (WGS) entry which is preliminary data.</text>
</comment>
<sequence>MNGQRATTHATATSLALLAAWLVCQTTVRIVLGYGDYFPPNFRSDFLLGREGTFFGGYQWAFYAHIVSGPFCLSSGLALLFERAWAPRRRLHRLVGKAHMIGLLFVMAPSGLWMSAYAATGRVAGFAFAVQAVLTAAFALLGWRSAVRREFSTHRIWMQRTFAMLTAAVVLRLIGGASEVLGLEGVYPYSAWASWLLPLGSLEIARWVSSPMAPGTLRASGSPRKTAISGSTSRGIH</sequence>
<evidence type="ECO:0000313" key="3">
    <source>
        <dbReference type="EMBL" id="TWT78076.1"/>
    </source>
</evidence>
<dbReference type="EMBL" id="SJPO01000002">
    <property type="protein sequence ID" value="TWT78076.1"/>
    <property type="molecule type" value="Genomic_DNA"/>
</dbReference>
<protein>
    <recommendedName>
        <fullName evidence="5">DUF2306 domain-containing protein</fullName>
    </recommendedName>
</protein>
<feature type="transmembrane region" description="Helical" evidence="2">
    <location>
        <begin position="162"/>
        <end position="183"/>
    </location>
</feature>
<dbReference type="Pfam" id="PF10067">
    <property type="entry name" value="DUF2306"/>
    <property type="match status" value="1"/>
</dbReference>
<keyword evidence="2" id="KW-0812">Transmembrane</keyword>
<keyword evidence="4" id="KW-1185">Reference proteome</keyword>
<dbReference type="Proteomes" id="UP000318478">
    <property type="component" value="Unassembled WGS sequence"/>
</dbReference>
<dbReference type="AlphaFoldDB" id="A0A5C5YTE0"/>
<evidence type="ECO:0008006" key="5">
    <source>
        <dbReference type="Google" id="ProtNLM"/>
    </source>
</evidence>
<evidence type="ECO:0000256" key="1">
    <source>
        <dbReference type="SAM" id="MobiDB-lite"/>
    </source>
</evidence>
<feature type="transmembrane region" description="Helical" evidence="2">
    <location>
        <begin position="124"/>
        <end position="141"/>
    </location>
</feature>
<keyword evidence="2" id="KW-1133">Transmembrane helix</keyword>
<feature type="region of interest" description="Disordered" evidence="1">
    <location>
        <begin position="215"/>
        <end position="237"/>
    </location>
</feature>
<name>A0A5C5YTE0_9BACT</name>
<feature type="compositionally biased region" description="Polar residues" evidence="1">
    <location>
        <begin position="228"/>
        <end position="237"/>
    </location>
</feature>
<feature type="transmembrane region" description="Helical" evidence="2">
    <location>
        <begin position="101"/>
        <end position="118"/>
    </location>
</feature>